<evidence type="ECO:0000256" key="3">
    <source>
        <dbReference type="ARBA" id="ARBA00022475"/>
    </source>
</evidence>
<dbReference type="EMBL" id="FRCP01000007">
    <property type="protein sequence ID" value="SHM23239.1"/>
    <property type="molecule type" value="Genomic_DNA"/>
</dbReference>
<name>A0A1M7H4Q2_9FIRM</name>
<feature type="transmembrane region" description="Helical" evidence="7">
    <location>
        <begin position="72"/>
        <end position="90"/>
    </location>
</feature>
<dbReference type="GO" id="GO:0006465">
    <property type="term" value="P:signal peptide processing"/>
    <property type="evidence" value="ECO:0007669"/>
    <property type="project" value="TreeGrafter"/>
</dbReference>
<evidence type="ECO:0000259" key="8">
    <source>
        <dbReference type="Pfam" id="PF01478"/>
    </source>
</evidence>
<accession>A0A1M7H4Q2</accession>
<evidence type="ECO:0000256" key="1">
    <source>
        <dbReference type="ARBA" id="ARBA00004651"/>
    </source>
</evidence>
<evidence type="ECO:0000313" key="11">
    <source>
        <dbReference type="Proteomes" id="UP000184038"/>
    </source>
</evidence>
<dbReference type="PANTHER" id="PTHR30487:SF0">
    <property type="entry name" value="PREPILIN LEADER PEPTIDASE_N-METHYLTRANSFERASE-RELATED"/>
    <property type="match status" value="1"/>
</dbReference>
<keyword evidence="10" id="KW-0489">Methyltransferase</keyword>
<dbReference type="Proteomes" id="UP000184038">
    <property type="component" value="Unassembled WGS sequence"/>
</dbReference>
<proteinExistence type="inferred from homology"/>
<keyword evidence="11" id="KW-1185">Reference proteome</keyword>
<dbReference type="AlphaFoldDB" id="A0A1M7H4Q2"/>
<evidence type="ECO:0000256" key="5">
    <source>
        <dbReference type="ARBA" id="ARBA00022989"/>
    </source>
</evidence>
<dbReference type="RefSeq" id="WP_073284777.1">
    <property type="nucleotide sequence ID" value="NZ_FRCP01000007.1"/>
</dbReference>
<reference evidence="10 11" key="1">
    <citation type="submission" date="2016-11" db="EMBL/GenBank/DDBJ databases">
        <authorList>
            <person name="Jaros S."/>
            <person name="Januszkiewicz K."/>
            <person name="Wedrychowicz H."/>
        </authorList>
    </citation>
    <scope>NUCLEOTIDE SEQUENCE [LARGE SCALE GENOMIC DNA]</scope>
    <source>
        <strain evidence="10 11">DSM 15930</strain>
    </source>
</reference>
<evidence type="ECO:0000256" key="2">
    <source>
        <dbReference type="ARBA" id="ARBA00005801"/>
    </source>
</evidence>
<dbReference type="GO" id="GO:0032259">
    <property type="term" value="P:methylation"/>
    <property type="evidence" value="ECO:0007669"/>
    <property type="project" value="UniProtKB-KW"/>
</dbReference>
<dbReference type="STRING" id="1120996.SAMN02746066_01278"/>
<feature type="transmembrane region" description="Helical" evidence="7">
    <location>
        <begin position="121"/>
        <end position="138"/>
    </location>
</feature>
<evidence type="ECO:0000259" key="9">
    <source>
        <dbReference type="Pfam" id="PF06750"/>
    </source>
</evidence>
<evidence type="ECO:0000256" key="4">
    <source>
        <dbReference type="ARBA" id="ARBA00022692"/>
    </source>
</evidence>
<gene>
    <name evidence="10" type="ORF">SAMN02746066_01278</name>
</gene>
<protein>
    <submittedName>
        <fullName evidence="10">Leader peptidase (Prepilin peptidase) / N-methyltransferase</fullName>
    </submittedName>
</protein>
<feature type="domain" description="Prepilin type IV endopeptidase peptidase" evidence="8">
    <location>
        <begin position="104"/>
        <end position="206"/>
    </location>
</feature>
<dbReference type="InterPro" id="IPR010627">
    <property type="entry name" value="Prepilin_pept_A24_N"/>
</dbReference>
<sequence>MQISKYIVIFLYGIVIGSFLNVCIYRIPKEEDIVKERSHCMTCGHTLRWYELIPVFSYLLQRGRCRSCGTKLSIQYPLMEALNGVLYVIIIHRVGITPYGILLCLLCSILLVLSVIDFRTYYIPIGINICVLIIGLVYTCFDYKNVSNHLWGMIGVSGFLFALYLLTKKRGIGDGDIKLMIGAGAFLGVWPSILALWIACLLGAVIHSIRMKVSKVGHQLAFGPYLAIGILFSALYGEELIHRYMEYLMR</sequence>
<dbReference type="GO" id="GO:0005886">
    <property type="term" value="C:plasma membrane"/>
    <property type="evidence" value="ECO:0007669"/>
    <property type="project" value="UniProtKB-SubCell"/>
</dbReference>
<feature type="transmembrane region" description="Helical" evidence="7">
    <location>
        <begin position="150"/>
        <end position="167"/>
    </location>
</feature>
<keyword evidence="6 7" id="KW-0472">Membrane</keyword>
<dbReference type="OrthoDB" id="9789291at2"/>
<dbReference type="PANTHER" id="PTHR30487">
    <property type="entry name" value="TYPE 4 PREPILIN-LIKE PROTEINS LEADER PEPTIDE-PROCESSING ENZYME"/>
    <property type="match status" value="1"/>
</dbReference>
<dbReference type="Pfam" id="PF01478">
    <property type="entry name" value="Peptidase_A24"/>
    <property type="match status" value="1"/>
</dbReference>
<keyword evidence="10" id="KW-0808">Transferase</keyword>
<feature type="transmembrane region" description="Helical" evidence="7">
    <location>
        <begin position="221"/>
        <end position="241"/>
    </location>
</feature>
<comment type="similarity">
    <text evidence="2">Belongs to the peptidase A24 family.</text>
</comment>
<dbReference type="InterPro" id="IPR050882">
    <property type="entry name" value="Prepilin_peptidase/N-MTase"/>
</dbReference>
<dbReference type="Gene3D" id="1.20.120.1220">
    <property type="match status" value="1"/>
</dbReference>
<feature type="transmembrane region" description="Helical" evidence="7">
    <location>
        <begin position="6"/>
        <end position="27"/>
    </location>
</feature>
<evidence type="ECO:0000256" key="6">
    <source>
        <dbReference type="ARBA" id="ARBA00023136"/>
    </source>
</evidence>
<feature type="domain" description="Prepilin peptidase A24 N-terminal" evidence="9">
    <location>
        <begin position="11"/>
        <end position="93"/>
    </location>
</feature>
<feature type="transmembrane region" description="Helical" evidence="7">
    <location>
        <begin position="96"/>
        <end position="116"/>
    </location>
</feature>
<evidence type="ECO:0000256" key="7">
    <source>
        <dbReference type="SAM" id="Phobius"/>
    </source>
</evidence>
<evidence type="ECO:0000313" key="10">
    <source>
        <dbReference type="EMBL" id="SHM23239.1"/>
    </source>
</evidence>
<organism evidence="10 11">
    <name type="scientific">Anaerosporobacter mobilis DSM 15930</name>
    <dbReference type="NCBI Taxonomy" id="1120996"/>
    <lineage>
        <taxon>Bacteria</taxon>
        <taxon>Bacillati</taxon>
        <taxon>Bacillota</taxon>
        <taxon>Clostridia</taxon>
        <taxon>Lachnospirales</taxon>
        <taxon>Lachnospiraceae</taxon>
        <taxon>Anaerosporobacter</taxon>
    </lineage>
</organism>
<feature type="transmembrane region" description="Helical" evidence="7">
    <location>
        <begin position="179"/>
        <end position="209"/>
    </location>
</feature>
<dbReference type="Pfam" id="PF06750">
    <property type="entry name" value="A24_N_bact"/>
    <property type="match status" value="1"/>
</dbReference>
<keyword evidence="5 7" id="KW-1133">Transmembrane helix</keyword>
<dbReference type="GO" id="GO:0008168">
    <property type="term" value="F:methyltransferase activity"/>
    <property type="evidence" value="ECO:0007669"/>
    <property type="project" value="UniProtKB-KW"/>
</dbReference>
<keyword evidence="3" id="KW-1003">Cell membrane</keyword>
<keyword evidence="4 7" id="KW-0812">Transmembrane</keyword>
<comment type="subcellular location">
    <subcellularLocation>
        <location evidence="1">Cell membrane</location>
        <topology evidence="1">Multi-pass membrane protein</topology>
    </subcellularLocation>
</comment>
<dbReference type="InterPro" id="IPR000045">
    <property type="entry name" value="Prepilin_IV_endopep_pep"/>
</dbReference>
<dbReference type="GO" id="GO:0004190">
    <property type="term" value="F:aspartic-type endopeptidase activity"/>
    <property type="evidence" value="ECO:0007669"/>
    <property type="project" value="InterPro"/>
</dbReference>